<dbReference type="RefSeq" id="XP_022829582.1">
    <property type="nucleotide sequence ID" value="XM_022973814.1"/>
</dbReference>
<gene>
    <name evidence="3" type="primary">LOC111348061</name>
    <name evidence="4" type="synonym">LOC111358602</name>
</gene>
<dbReference type="Proteomes" id="UP000301870">
    <property type="component" value="Chromosome 27"/>
</dbReference>
<dbReference type="Proteomes" id="UP000301870">
    <property type="component" value="Chromosome 1"/>
</dbReference>
<feature type="compositionally biased region" description="Polar residues" evidence="1">
    <location>
        <begin position="85"/>
        <end position="95"/>
    </location>
</feature>
<protein>
    <submittedName>
        <fullName evidence="3">Uncharacterized protein LOC111348061</fullName>
    </submittedName>
    <submittedName>
        <fullName evidence="4">Uncharacterized protein LOC111358602</fullName>
    </submittedName>
</protein>
<dbReference type="OrthoDB" id="7512963at2759"/>
<evidence type="ECO:0000256" key="1">
    <source>
        <dbReference type="SAM" id="MobiDB-lite"/>
    </source>
</evidence>
<dbReference type="KEGG" id="sliu:111358602"/>
<name>A0A9J7IIJ1_SPOLT</name>
<feature type="compositionally biased region" description="Low complexity" evidence="1">
    <location>
        <begin position="96"/>
        <end position="107"/>
    </location>
</feature>
<dbReference type="KEGG" id="sliu:111348061"/>
<evidence type="ECO:0000313" key="3">
    <source>
        <dbReference type="RefSeq" id="XP_022814275.1"/>
    </source>
</evidence>
<reference evidence="3 4" key="1">
    <citation type="submission" date="2025-04" db="UniProtKB">
        <authorList>
            <consortium name="RefSeq"/>
        </authorList>
    </citation>
    <scope>IDENTIFICATION</scope>
    <source>
        <strain evidence="3 4">Ishihara</strain>
        <tissue evidence="3 4">Whole body</tissue>
    </source>
</reference>
<dbReference type="RefSeq" id="XP_022814275.1">
    <property type="nucleotide sequence ID" value="XM_022958507.1"/>
</dbReference>
<dbReference type="AlphaFoldDB" id="A0A9J7IIJ1"/>
<dbReference type="GeneID" id="111348061"/>
<evidence type="ECO:0000313" key="2">
    <source>
        <dbReference type="Proteomes" id="UP000301870"/>
    </source>
</evidence>
<keyword evidence="2" id="KW-1185">Reference proteome</keyword>
<accession>A0A9J7IIJ1</accession>
<evidence type="ECO:0000313" key="4">
    <source>
        <dbReference type="RefSeq" id="XP_022829582.1"/>
    </source>
</evidence>
<proteinExistence type="predicted"/>
<feature type="region of interest" description="Disordered" evidence="1">
    <location>
        <begin position="85"/>
        <end position="107"/>
    </location>
</feature>
<organism evidence="2 3">
    <name type="scientific">Spodoptera litura</name>
    <name type="common">Asian cotton leafworm</name>
    <dbReference type="NCBI Taxonomy" id="69820"/>
    <lineage>
        <taxon>Eukaryota</taxon>
        <taxon>Metazoa</taxon>
        <taxon>Ecdysozoa</taxon>
        <taxon>Arthropoda</taxon>
        <taxon>Hexapoda</taxon>
        <taxon>Insecta</taxon>
        <taxon>Pterygota</taxon>
        <taxon>Neoptera</taxon>
        <taxon>Endopterygota</taxon>
        <taxon>Lepidoptera</taxon>
        <taxon>Glossata</taxon>
        <taxon>Ditrysia</taxon>
        <taxon>Noctuoidea</taxon>
        <taxon>Noctuidae</taxon>
        <taxon>Amphipyrinae</taxon>
        <taxon>Spodoptera</taxon>
    </lineage>
</organism>
<sequence>MAASFNPGASARARITDDAIFEQLMDGNLSEIEDFSDNDLDFELNNLFDQLDCEDLCDGDIPNEDEEISHQLSPLICSRVIQPPSTSMPQPSASMTQHPSPTTTQSQAAVQAVRSRSLLQYKLSWDVFLILDCLCIGGLVLGWKLSAV</sequence>